<protein>
    <recommendedName>
        <fullName evidence="6">Acetate kinase</fullName>
        <ecNumber evidence="6">2.7.2.1</ecNumber>
    </recommendedName>
    <alternativeName>
        <fullName evidence="6">Acetokinase</fullName>
    </alternativeName>
</protein>
<dbReference type="GO" id="GO:0008776">
    <property type="term" value="F:acetate kinase activity"/>
    <property type="evidence" value="ECO:0007669"/>
    <property type="project" value="UniProtKB-UniRule"/>
</dbReference>
<comment type="pathway">
    <text evidence="6">Metabolic intermediate biosynthesis; acetyl-CoA biosynthesis; acetyl-CoA from acetate: step 1/2.</text>
</comment>
<dbReference type="PROSITE" id="PS01075">
    <property type="entry name" value="ACETATE_KINASE_1"/>
    <property type="match status" value="1"/>
</dbReference>
<dbReference type="AlphaFoldDB" id="A0A379DGA3"/>
<dbReference type="InterPro" id="IPR004372">
    <property type="entry name" value="Ac/propionate_kinase"/>
</dbReference>
<dbReference type="GO" id="GO:0006085">
    <property type="term" value="P:acetyl-CoA biosynthetic process"/>
    <property type="evidence" value="ECO:0007669"/>
    <property type="project" value="UniProtKB-UniRule"/>
</dbReference>
<feature type="site" description="Transition state stabilizer" evidence="6">
    <location>
        <position position="180"/>
    </location>
</feature>
<dbReference type="Proteomes" id="UP000254263">
    <property type="component" value="Unassembled WGS sequence"/>
</dbReference>
<evidence type="ECO:0000256" key="3">
    <source>
        <dbReference type="ARBA" id="ARBA00022741"/>
    </source>
</evidence>
<dbReference type="EMBL" id="UGTI01000001">
    <property type="protein sequence ID" value="SUB77172.1"/>
    <property type="molecule type" value="Genomic_DNA"/>
</dbReference>
<keyword evidence="5 6" id="KW-0067">ATP-binding</keyword>
<dbReference type="PANTHER" id="PTHR21060">
    <property type="entry name" value="ACETATE KINASE"/>
    <property type="match status" value="1"/>
</dbReference>
<feature type="binding site" evidence="6">
    <location>
        <begin position="283"/>
        <end position="285"/>
    </location>
    <ligand>
        <name>ATP</name>
        <dbReference type="ChEBI" id="CHEBI:30616"/>
    </ligand>
</feature>
<dbReference type="GO" id="GO:0005524">
    <property type="term" value="F:ATP binding"/>
    <property type="evidence" value="ECO:0007669"/>
    <property type="project" value="UniProtKB-KW"/>
</dbReference>
<dbReference type="CDD" id="cd24010">
    <property type="entry name" value="ASKHA_NBD_AcK_PK"/>
    <property type="match status" value="1"/>
</dbReference>
<keyword evidence="6" id="KW-0963">Cytoplasm</keyword>
<dbReference type="PIRSF" id="PIRSF000722">
    <property type="entry name" value="Acetate_prop_kin"/>
    <property type="match status" value="1"/>
</dbReference>
<comment type="function">
    <text evidence="6">Catalyzes the formation of acetyl phosphate from acetate and ATP. Can also catalyze the reverse reaction.</text>
</comment>
<feature type="binding site" evidence="6">
    <location>
        <begin position="331"/>
        <end position="335"/>
    </location>
    <ligand>
        <name>ATP</name>
        <dbReference type="ChEBI" id="CHEBI:30616"/>
    </ligand>
</feature>
<gene>
    <name evidence="6 8" type="primary">ackA</name>
    <name evidence="8" type="ORF">NCTC13100_00287</name>
</gene>
<feature type="active site" description="Proton donor/acceptor" evidence="6">
    <location>
        <position position="148"/>
    </location>
</feature>
<dbReference type="PANTHER" id="PTHR21060:SF15">
    <property type="entry name" value="ACETATE KINASE-RELATED"/>
    <property type="match status" value="1"/>
</dbReference>
<dbReference type="GO" id="GO:0005737">
    <property type="term" value="C:cytoplasm"/>
    <property type="evidence" value="ECO:0007669"/>
    <property type="project" value="UniProtKB-SubCell"/>
</dbReference>
<comment type="similarity">
    <text evidence="1 6 7">Belongs to the acetokinase family.</text>
</comment>
<evidence type="ECO:0000313" key="8">
    <source>
        <dbReference type="EMBL" id="SUB77172.1"/>
    </source>
</evidence>
<keyword evidence="6" id="KW-0479">Metal-binding</keyword>
<evidence type="ECO:0000256" key="2">
    <source>
        <dbReference type="ARBA" id="ARBA00022679"/>
    </source>
</evidence>
<dbReference type="EC" id="2.7.2.1" evidence="6"/>
<reference evidence="8 9" key="1">
    <citation type="submission" date="2018-06" db="EMBL/GenBank/DDBJ databases">
        <authorList>
            <consortium name="Pathogen Informatics"/>
            <person name="Doyle S."/>
        </authorList>
    </citation>
    <scope>NUCLEOTIDE SEQUENCE [LARGE SCALE GENOMIC DNA]</scope>
    <source>
        <strain evidence="8 9">NCTC13100</strain>
    </source>
</reference>
<dbReference type="SUPFAM" id="SSF53067">
    <property type="entry name" value="Actin-like ATPase domain"/>
    <property type="match status" value="2"/>
</dbReference>
<dbReference type="RefSeq" id="WP_018359561.1">
    <property type="nucleotide sequence ID" value="NZ_UGTI01000001.1"/>
</dbReference>
<proteinExistence type="inferred from homology"/>
<organism evidence="8 9">
    <name type="scientific">Porphyromonas macacae</name>
    <dbReference type="NCBI Taxonomy" id="28115"/>
    <lineage>
        <taxon>Bacteria</taxon>
        <taxon>Pseudomonadati</taxon>
        <taxon>Bacteroidota</taxon>
        <taxon>Bacteroidia</taxon>
        <taxon>Bacteroidales</taxon>
        <taxon>Porphyromonadaceae</taxon>
        <taxon>Porphyromonas</taxon>
    </lineage>
</organism>
<feature type="binding site" evidence="6">
    <location>
        <begin position="208"/>
        <end position="212"/>
    </location>
    <ligand>
        <name>ATP</name>
        <dbReference type="ChEBI" id="CHEBI:30616"/>
    </ligand>
</feature>
<dbReference type="Gene3D" id="3.30.420.40">
    <property type="match status" value="2"/>
</dbReference>
<dbReference type="PROSITE" id="PS01076">
    <property type="entry name" value="ACETATE_KINASE_2"/>
    <property type="match status" value="1"/>
</dbReference>
<feature type="site" description="Transition state stabilizer" evidence="6">
    <location>
        <position position="241"/>
    </location>
</feature>
<comment type="subcellular location">
    <subcellularLocation>
        <location evidence="6">Cytoplasm</location>
    </subcellularLocation>
</comment>
<evidence type="ECO:0000313" key="9">
    <source>
        <dbReference type="Proteomes" id="UP000254263"/>
    </source>
</evidence>
<dbReference type="UniPathway" id="UPA00340">
    <property type="reaction ID" value="UER00458"/>
</dbReference>
<feature type="binding site" evidence="6">
    <location>
        <position position="91"/>
    </location>
    <ligand>
        <name>substrate</name>
    </ligand>
</feature>
<feature type="binding site" evidence="6">
    <location>
        <position position="14"/>
    </location>
    <ligand>
        <name>ATP</name>
        <dbReference type="ChEBI" id="CHEBI:30616"/>
    </ligand>
</feature>
<dbReference type="InterPro" id="IPR023865">
    <property type="entry name" value="Aliphatic_acid_kinase_CS"/>
</dbReference>
<dbReference type="HAMAP" id="MF_00020">
    <property type="entry name" value="Acetate_kinase"/>
    <property type="match status" value="1"/>
</dbReference>
<evidence type="ECO:0000256" key="7">
    <source>
        <dbReference type="RuleBase" id="RU003835"/>
    </source>
</evidence>
<feature type="binding site" evidence="6">
    <location>
        <position position="385"/>
    </location>
    <ligand>
        <name>Mg(2+)</name>
        <dbReference type="ChEBI" id="CHEBI:18420"/>
    </ligand>
</feature>
<accession>A0A379DGA3</accession>
<keyword evidence="3 6" id="KW-0547">Nucleotide-binding</keyword>
<feature type="binding site" evidence="6">
    <location>
        <position position="7"/>
    </location>
    <ligand>
        <name>Mg(2+)</name>
        <dbReference type="ChEBI" id="CHEBI:18420"/>
    </ligand>
</feature>
<comment type="catalytic activity">
    <reaction evidence="6">
        <text>acetate + ATP = acetyl phosphate + ADP</text>
        <dbReference type="Rhea" id="RHEA:11352"/>
        <dbReference type="ChEBI" id="CHEBI:22191"/>
        <dbReference type="ChEBI" id="CHEBI:30089"/>
        <dbReference type="ChEBI" id="CHEBI:30616"/>
        <dbReference type="ChEBI" id="CHEBI:456216"/>
        <dbReference type="EC" id="2.7.2.1"/>
    </reaction>
</comment>
<dbReference type="GO" id="GO:0000287">
    <property type="term" value="F:magnesium ion binding"/>
    <property type="evidence" value="ECO:0007669"/>
    <property type="project" value="UniProtKB-UniRule"/>
</dbReference>
<keyword evidence="4 6" id="KW-0418">Kinase</keyword>
<comment type="cofactor">
    <cofactor evidence="6">
        <name>Mg(2+)</name>
        <dbReference type="ChEBI" id="CHEBI:18420"/>
    </cofactor>
    <cofactor evidence="6">
        <name>Mn(2+)</name>
        <dbReference type="ChEBI" id="CHEBI:29035"/>
    </cofactor>
    <text evidence="6">Mg(2+). Can also accept Mn(2+).</text>
</comment>
<dbReference type="GO" id="GO:0006083">
    <property type="term" value="P:acetate metabolic process"/>
    <property type="evidence" value="ECO:0007669"/>
    <property type="project" value="TreeGrafter"/>
</dbReference>
<evidence type="ECO:0000256" key="5">
    <source>
        <dbReference type="ARBA" id="ARBA00022840"/>
    </source>
</evidence>
<evidence type="ECO:0000256" key="4">
    <source>
        <dbReference type="ARBA" id="ARBA00022777"/>
    </source>
</evidence>
<dbReference type="InterPro" id="IPR000890">
    <property type="entry name" value="Aliphatic_acid_kin_short-chain"/>
</dbReference>
<dbReference type="Pfam" id="PF00871">
    <property type="entry name" value="Acetate_kinase"/>
    <property type="match status" value="1"/>
</dbReference>
<dbReference type="NCBIfam" id="TIGR00016">
    <property type="entry name" value="ackA"/>
    <property type="match status" value="1"/>
</dbReference>
<sequence>MKILVLNCGSSSVKYMLIEMPERKVLAQGGVEKLGLDGAFLKFKTPDGKKVVLEKLMPDHTVAVDFILKTLTSEEYGCIKSFDEIDAIGHRLVHGGEKFSGSVEITPEIIEKVRECIPLAPLHNPANLMGVEAVTKLLPNVRQVGVFDTAFFQTMPEYAYRYALPYDLCKKYGVRRYGFHGTSHRYVSARACEILGLDYNKTRIITAHIGNGASIAAIKNGKAIDTSMGMTPSEGLMMGTRSGDVDPGALTFLMEYENLDSKGLSNLINKQSGVNGVSGVSSDMREIEEAIEKGNERAILALEMYDYRIKKYIGAYIAALGGVDVIVFTGGVGENQWTTREIVCDGLDYMGIKIDKSVNTDMRGEEKVISTPDSKVTVIVVPTDEEYMIAKDTMDILSK</sequence>
<dbReference type="InterPro" id="IPR043129">
    <property type="entry name" value="ATPase_NBD"/>
</dbReference>
<dbReference type="PRINTS" id="PR00471">
    <property type="entry name" value="ACETATEKNASE"/>
</dbReference>
<keyword evidence="2 6" id="KW-0808">Transferase</keyword>
<comment type="subunit">
    <text evidence="6">Homodimer.</text>
</comment>
<evidence type="ECO:0000256" key="1">
    <source>
        <dbReference type="ARBA" id="ARBA00008748"/>
    </source>
</evidence>
<name>A0A379DGA3_9PORP</name>
<evidence type="ECO:0000256" key="6">
    <source>
        <dbReference type="HAMAP-Rule" id="MF_00020"/>
    </source>
</evidence>
<keyword evidence="6" id="KW-0460">Magnesium</keyword>